<evidence type="ECO:0000256" key="1">
    <source>
        <dbReference type="SAM" id="SignalP"/>
    </source>
</evidence>
<comment type="caution">
    <text evidence="2">The sequence shown here is derived from an EMBL/GenBank/DDBJ whole genome shotgun (WGS) entry which is preliminary data.</text>
</comment>
<name>A0A9D4TFS6_CHLVU</name>
<sequence length="174" mass="19385">MAASPRCQPFWRCYPLLLIAFLVRGTLATDPQQSCPTVQYQPAGLGLGLPNGTARGTVTLRRSTRLWYAEIGMFGDVNNHWDLHRLVNASSAEDCALRCLHDDSPGLADATWQQRGWACSLYRYTQYNNTWVGSYFIPAFSYCHLYSVQGYSGTLGAPVQQASPLWVMGARQLS</sequence>
<feature type="chain" id="PRO_5038963518" evidence="1">
    <location>
        <begin position="29"/>
        <end position="174"/>
    </location>
</feature>
<keyword evidence="3" id="KW-1185">Reference proteome</keyword>
<gene>
    <name evidence="2" type="ORF">D9Q98_009946</name>
</gene>
<evidence type="ECO:0000313" key="2">
    <source>
        <dbReference type="EMBL" id="KAI3424393.1"/>
    </source>
</evidence>
<protein>
    <submittedName>
        <fullName evidence="2">Uncharacterized protein</fullName>
    </submittedName>
</protein>
<dbReference type="AlphaFoldDB" id="A0A9D4TFS6"/>
<reference evidence="2" key="2">
    <citation type="submission" date="2020-11" db="EMBL/GenBank/DDBJ databases">
        <authorList>
            <person name="Cecchin M."/>
            <person name="Marcolungo L."/>
            <person name="Rossato M."/>
            <person name="Girolomoni L."/>
            <person name="Cosentino E."/>
            <person name="Cuine S."/>
            <person name="Li-Beisson Y."/>
            <person name="Delledonne M."/>
            <person name="Ballottari M."/>
        </authorList>
    </citation>
    <scope>NUCLEOTIDE SEQUENCE</scope>
    <source>
        <strain evidence="2">211/11P</strain>
        <tissue evidence="2">Whole cell</tissue>
    </source>
</reference>
<evidence type="ECO:0000313" key="3">
    <source>
        <dbReference type="Proteomes" id="UP001055712"/>
    </source>
</evidence>
<organism evidence="2 3">
    <name type="scientific">Chlorella vulgaris</name>
    <name type="common">Green alga</name>
    <dbReference type="NCBI Taxonomy" id="3077"/>
    <lineage>
        <taxon>Eukaryota</taxon>
        <taxon>Viridiplantae</taxon>
        <taxon>Chlorophyta</taxon>
        <taxon>core chlorophytes</taxon>
        <taxon>Trebouxiophyceae</taxon>
        <taxon>Chlorellales</taxon>
        <taxon>Chlorellaceae</taxon>
        <taxon>Chlorella clade</taxon>
        <taxon>Chlorella</taxon>
    </lineage>
</organism>
<keyword evidence="1" id="KW-0732">Signal</keyword>
<dbReference type="Proteomes" id="UP001055712">
    <property type="component" value="Unassembled WGS sequence"/>
</dbReference>
<dbReference type="EMBL" id="SIDB01000013">
    <property type="protein sequence ID" value="KAI3424393.1"/>
    <property type="molecule type" value="Genomic_DNA"/>
</dbReference>
<feature type="signal peptide" evidence="1">
    <location>
        <begin position="1"/>
        <end position="28"/>
    </location>
</feature>
<proteinExistence type="predicted"/>
<reference evidence="2" key="1">
    <citation type="journal article" date="2019" name="Plant J.">
        <title>Chlorella vulgaris genome assembly and annotation reveals the molecular basis for metabolic acclimation to high light conditions.</title>
        <authorList>
            <person name="Cecchin M."/>
            <person name="Marcolungo L."/>
            <person name="Rossato M."/>
            <person name="Girolomoni L."/>
            <person name="Cosentino E."/>
            <person name="Cuine S."/>
            <person name="Li-Beisson Y."/>
            <person name="Delledonne M."/>
            <person name="Ballottari M."/>
        </authorList>
    </citation>
    <scope>NUCLEOTIDE SEQUENCE</scope>
    <source>
        <strain evidence="2">211/11P</strain>
    </source>
</reference>
<accession>A0A9D4TFS6</accession>